<evidence type="ECO:0008006" key="3">
    <source>
        <dbReference type="Google" id="ProtNLM"/>
    </source>
</evidence>
<dbReference type="PANTHER" id="PTHR46082">
    <property type="entry name" value="ATP/GTP-BINDING PROTEIN-RELATED"/>
    <property type="match status" value="1"/>
</dbReference>
<dbReference type="HOGENOM" id="CLU_000288_34_22_1"/>
<dbReference type="STRING" id="913774.A0A0C3CCD0"/>
<dbReference type="AlphaFoldDB" id="A0A0C3CCD0"/>
<dbReference type="InterPro" id="IPR053137">
    <property type="entry name" value="NLR-like"/>
</dbReference>
<dbReference type="InParanoid" id="A0A0C3CCD0"/>
<keyword evidence="2" id="KW-1185">Reference proteome</keyword>
<gene>
    <name evidence="1" type="ORF">OIDMADRAFT_132188</name>
</gene>
<organism evidence="1 2">
    <name type="scientific">Oidiodendron maius (strain Zn)</name>
    <dbReference type="NCBI Taxonomy" id="913774"/>
    <lineage>
        <taxon>Eukaryota</taxon>
        <taxon>Fungi</taxon>
        <taxon>Dikarya</taxon>
        <taxon>Ascomycota</taxon>
        <taxon>Pezizomycotina</taxon>
        <taxon>Leotiomycetes</taxon>
        <taxon>Leotiomycetes incertae sedis</taxon>
        <taxon>Myxotrichaceae</taxon>
        <taxon>Oidiodendron</taxon>
    </lineage>
</organism>
<evidence type="ECO:0000313" key="1">
    <source>
        <dbReference type="EMBL" id="KIM96578.1"/>
    </source>
</evidence>
<reference evidence="2" key="2">
    <citation type="submission" date="2015-01" db="EMBL/GenBank/DDBJ databases">
        <title>Evolutionary Origins and Diversification of the Mycorrhizal Mutualists.</title>
        <authorList>
            <consortium name="DOE Joint Genome Institute"/>
            <consortium name="Mycorrhizal Genomics Consortium"/>
            <person name="Kohler A."/>
            <person name="Kuo A."/>
            <person name="Nagy L.G."/>
            <person name="Floudas D."/>
            <person name="Copeland A."/>
            <person name="Barry K.W."/>
            <person name="Cichocki N."/>
            <person name="Veneault-Fourrey C."/>
            <person name="LaButti K."/>
            <person name="Lindquist E.A."/>
            <person name="Lipzen A."/>
            <person name="Lundell T."/>
            <person name="Morin E."/>
            <person name="Murat C."/>
            <person name="Riley R."/>
            <person name="Ohm R."/>
            <person name="Sun H."/>
            <person name="Tunlid A."/>
            <person name="Henrissat B."/>
            <person name="Grigoriev I.V."/>
            <person name="Hibbett D.S."/>
            <person name="Martin F."/>
        </authorList>
    </citation>
    <scope>NUCLEOTIDE SEQUENCE [LARGE SCALE GENOMIC DNA]</scope>
    <source>
        <strain evidence="2">Zn</strain>
    </source>
</reference>
<dbReference type="GO" id="GO:0003824">
    <property type="term" value="F:catalytic activity"/>
    <property type="evidence" value="ECO:0007669"/>
    <property type="project" value="InterPro"/>
</dbReference>
<dbReference type="PANTHER" id="PTHR46082:SF11">
    <property type="entry name" value="AAA+ ATPASE DOMAIN-CONTAINING PROTEIN-RELATED"/>
    <property type="match status" value="1"/>
</dbReference>
<dbReference type="Proteomes" id="UP000054321">
    <property type="component" value="Unassembled WGS sequence"/>
</dbReference>
<proteinExistence type="predicted"/>
<evidence type="ECO:0000313" key="2">
    <source>
        <dbReference type="Proteomes" id="UP000054321"/>
    </source>
</evidence>
<dbReference type="InterPro" id="IPR035994">
    <property type="entry name" value="Nucleoside_phosphorylase_sf"/>
</dbReference>
<protein>
    <recommendedName>
        <fullName evidence="3">Nucleoside phosphorylase domain-containing protein</fullName>
    </recommendedName>
</protein>
<sequence length="330" mass="36818">MATKIKLPADAYTVGLIYIKPLEMNAITVMLDERHESVPLRLGDDNEYMLGRIGVHNVAVAGPPRGAQGKAAIADVVGRIRLTFKNIRVGLLVGIGGGVPHFPKHDVRLGDVVVGAPEVGPSVVQYDLGKQLPNGIEVTRSLNKPPALLLRVVDKVDNQYKMAEEADKDLFTTHLQRFAKLPRMKDQYKRPFLPDQLFLASYSHEDGTQCTSHDRRYEVERPDRDPADEIRVHYSTILSGDLVMKSGEIRDQLSTKFHNALCFEMEAAGLMDVFPCLVVRGICDYSDSHKNKDWQEYAAATAASYAREIILTMTERAEEGLKDPVKGEYE</sequence>
<dbReference type="EMBL" id="KN832884">
    <property type="protein sequence ID" value="KIM96578.1"/>
    <property type="molecule type" value="Genomic_DNA"/>
</dbReference>
<dbReference type="GO" id="GO:0009116">
    <property type="term" value="P:nucleoside metabolic process"/>
    <property type="evidence" value="ECO:0007669"/>
    <property type="project" value="InterPro"/>
</dbReference>
<accession>A0A0C3CCD0</accession>
<dbReference type="SUPFAM" id="SSF53167">
    <property type="entry name" value="Purine and uridine phosphorylases"/>
    <property type="match status" value="1"/>
</dbReference>
<dbReference type="Gene3D" id="3.40.50.1580">
    <property type="entry name" value="Nucleoside phosphorylase domain"/>
    <property type="match status" value="1"/>
</dbReference>
<dbReference type="OrthoDB" id="20872at2759"/>
<name>A0A0C3CCD0_OIDMZ</name>
<reference evidence="1 2" key="1">
    <citation type="submission" date="2014-04" db="EMBL/GenBank/DDBJ databases">
        <authorList>
            <consortium name="DOE Joint Genome Institute"/>
            <person name="Kuo A."/>
            <person name="Martino E."/>
            <person name="Perotto S."/>
            <person name="Kohler A."/>
            <person name="Nagy L.G."/>
            <person name="Floudas D."/>
            <person name="Copeland A."/>
            <person name="Barry K.W."/>
            <person name="Cichocki N."/>
            <person name="Veneault-Fourrey C."/>
            <person name="LaButti K."/>
            <person name="Lindquist E.A."/>
            <person name="Lipzen A."/>
            <person name="Lundell T."/>
            <person name="Morin E."/>
            <person name="Murat C."/>
            <person name="Sun H."/>
            <person name="Tunlid A."/>
            <person name="Henrissat B."/>
            <person name="Grigoriev I.V."/>
            <person name="Hibbett D.S."/>
            <person name="Martin F."/>
            <person name="Nordberg H.P."/>
            <person name="Cantor M.N."/>
            <person name="Hua S.X."/>
        </authorList>
    </citation>
    <scope>NUCLEOTIDE SEQUENCE [LARGE SCALE GENOMIC DNA]</scope>
    <source>
        <strain evidence="1 2">Zn</strain>
    </source>
</reference>